<feature type="transmembrane region" description="Helical" evidence="6">
    <location>
        <begin position="347"/>
        <end position="370"/>
    </location>
</feature>
<organism evidence="8 9">
    <name type="scientific">Paeniglutamicibacter cryotolerans</name>
    <dbReference type="NCBI Taxonomy" id="670079"/>
    <lineage>
        <taxon>Bacteria</taxon>
        <taxon>Bacillati</taxon>
        <taxon>Actinomycetota</taxon>
        <taxon>Actinomycetes</taxon>
        <taxon>Micrococcales</taxon>
        <taxon>Micrococcaceae</taxon>
        <taxon>Paeniglutamicibacter</taxon>
    </lineage>
</organism>
<keyword evidence="3 6" id="KW-0812">Transmembrane</keyword>
<keyword evidence="4 6" id="KW-1133">Transmembrane helix</keyword>
<feature type="transmembrane region" description="Helical" evidence="6">
    <location>
        <begin position="70"/>
        <end position="90"/>
    </location>
</feature>
<feature type="transmembrane region" description="Helical" evidence="6">
    <location>
        <begin position="308"/>
        <end position="327"/>
    </location>
</feature>
<feature type="transmembrane region" description="Helical" evidence="6">
    <location>
        <begin position="640"/>
        <end position="664"/>
    </location>
</feature>
<feature type="transmembrane region" description="Helical" evidence="6">
    <location>
        <begin position="412"/>
        <end position="432"/>
    </location>
</feature>
<gene>
    <name evidence="8" type="ORF">E9229_000515</name>
</gene>
<dbReference type="AlphaFoldDB" id="A0A839QHV3"/>
<evidence type="ECO:0000313" key="9">
    <source>
        <dbReference type="Proteomes" id="UP000523000"/>
    </source>
</evidence>
<dbReference type="InterPro" id="IPR019108">
    <property type="entry name" value="Caa3_assmbl_CtaG-rel"/>
</dbReference>
<evidence type="ECO:0000256" key="5">
    <source>
        <dbReference type="ARBA" id="ARBA00023136"/>
    </source>
</evidence>
<evidence type="ECO:0000256" key="1">
    <source>
        <dbReference type="ARBA" id="ARBA00004651"/>
    </source>
</evidence>
<dbReference type="GO" id="GO:0006825">
    <property type="term" value="P:copper ion transport"/>
    <property type="evidence" value="ECO:0007669"/>
    <property type="project" value="InterPro"/>
</dbReference>
<accession>A0A839QHV3</accession>
<feature type="transmembrane region" description="Helical" evidence="6">
    <location>
        <begin position="114"/>
        <end position="139"/>
    </location>
</feature>
<feature type="transmembrane region" description="Helical" evidence="6">
    <location>
        <begin position="565"/>
        <end position="582"/>
    </location>
</feature>
<feature type="domain" description="Copper resistance protein D" evidence="7">
    <location>
        <begin position="271"/>
        <end position="369"/>
    </location>
</feature>
<evidence type="ECO:0000259" key="7">
    <source>
        <dbReference type="Pfam" id="PF05425"/>
    </source>
</evidence>
<comment type="subcellular location">
    <subcellularLocation>
        <location evidence="1">Cell membrane</location>
        <topology evidence="1">Multi-pass membrane protein</topology>
    </subcellularLocation>
</comment>
<feature type="transmembrane region" description="Helical" evidence="6">
    <location>
        <begin position="594"/>
        <end position="620"/>
    </location>
</feature>
<dbReference type="InterPro" id="IPR032694">
    <property type="entry name" value="CopC/D"/>
</dbReference>
<dbReference type="Proteomes" id="UP000523000">
    <property type="component" value="Unassembled WGS sequence"/>
</dbReference>
<dbReference type="GO" id="GO:0005886">
    <property type="term" value="C:plasma membrane"/>
    <property type="evidence" value="ECO:0007669"/>
    <property type="project" value="UniProtKB-SubCell"/>
</dbReference>
<dbReference type="PANTHER" id="PTHR34820:SF4">
    <property type="entry name" value="INNER MEMBRANE PROTEIN YEBZ"/>
    <property type="match status" value="1"/>
</dbReference>
<protein>
    <submittedName>
        <fullName evidence="8">Putative copper resistance protein D</fullName>
    </submittedName>
</protein>
<reference evidence="8 9" key="1">
    <citation type="submission" date="2020-08" db="EMBL/GenBank/DDBJ databases">
        <title>Sequencing the genomes of 1000 actinobacteria strains.</title>
        <authorList>
            <person name="Klenk H.-P."/>
        </authorList>
    </citation>
    <scope>NUCLEOTIDE SEQUENCE [LARGE SCALE GENOMIC DNA]</scope>
    <source>
        <strain evidence="8 9">DSM 22826</strain>
    </source>
</reference>
<feature type="transmembrane region" description="Helical" evidence="6">
    <location>
        <begin position="193"/>
        <end position="216"/>
    </location>
</feature>
<comment type="caution">
    <text evidence="8">The sequence shown here is derived from an EMBL/GenBank/DDBJ whole genome shotgun (WGS) entry which is preliminary data.</text>
</comment>
<feature type="transmembrane region" description="Helical" evidence="6">
    <location>
        <begin position="444"/>
        <end position="465"/>
    </location>
</feature>
<dbReference type="PANTHER" id="PTHR34820">
    <property type="entry name" value="INNER MEMBRANE PROTEIN YEBZ"/>
    <property type="match status" value="1"/>
</dbReference>
<feature type="transmembrane region" description="Helical" evidence="6">
    <location>
        <begin position="159"/>
        <end position="181"/>
    </location>
</feature>
<evidence type="ECO:0000256" key="3">
    <source>
        <dbReference type="ARBA" id="ARBA00022692"/>
    </source>
</evidence>
<evidence type="ECO:0000313" key="8">
    <source>
        <dbReference type="EMBL" id="MBB2994324.1"/>
    </source>
</evidence>
<keyword evidence="5 6" id="KW-0472">Membrane</keyword>
<name>A0A839QHV3_9MICC</name>
<feature type="transmembrane region" description="Helical" evidence="6">
    <location>
        <begin position="523"/>
        <end position="545"/>
    </location>
</feature>
<feature type="transmembrane region" description="Helical" evidence="6">
    <location>
        <begin position="271"/>
        <end position="296"/>
    </location>
</feature>
<feature type="transmembrane region" description="Helical" evidence="6">
    <location>
        <begin position="228"/>
        <end position="250"/>
    </location>
</feature>
<sequence>MNKPGQTSETRTPHGVRATSRPLWAVAGLPAVLVAAIVLVLAALYTGVGSEQALGDPGALVRWGLPAAKLVHHVAMSTTIAALVFAATIIPRSTRPRRAGPGEKGTDGGNEHPAFAAVMNLAAGAAMVWTLAAAAVMVLSFFDLAGVPISTDPTTTNLLYSYIMTISTGQAWAWMVVIAAVTASLAFAVRSPFMVGATAVFSLAGVLPMSLIGHAAGGDDHWGAVNAIGLHLVGVSLWFGGIVVLALLASKLSGEAPGRFAGRKPLLAGVVLSRFSVLAAVCIVLVTGSGVVSAMIRMDSWSQLTTPYGMLILAKTAGTLALGFLGLMHRRRIIPALLAGKLSATRAAWRVVGVEALVMGAVMALATVLARTAPPLPEVAPQLPSPARLLTGYELPPELVGGSWFSVWRMDWLWIAIIVFLLVTYVRFVVAVRRRGDSWPVIRAVAWAVGLIALFYITSGAPAVYGQVLFSMHMVDHMALTMVAPLFLVLGAPVTLALKALPSRTDGTRGPREWILAVVNSKYSAFITHPLFAAANFAGSIIIFYNTDLFSFAMRAHVGHELMNVHFLLTGYLFALSMIGIDPIPRRAPYPLRLVILLATMSFHAFYGVSLMGSTSLIQADWFGNMGRPWGAPALEDQRTGAAAMWGIGEVPTLMLALGVMVSWNRDDAKEAKRKDRAADRDNDAELEAYNQMFAQYKKHDQEIDRRVR</sequence>
<keyword evidence="9" id="KW-1185">Reference proteome</keyword>
<dbReference type="InterPro" id="IPR008457">
    <property type="entry name" value="Cu-R_CopD_dom"/>
</dbReference>
<evidence type="ECO:0000256" key="6">
    <source>
        <dbReference type="SAM" id="Phobius"/>
    </source>
</evidence>
<feature type="transmembrane region" description="Helical" evidence="6">
    <location>
        <begin position="477"/>
        <end position="502"/>
    </location>
</feature>
<evidence type="ECO:0000256" key="2">
    <source>
        <dbReference type="ARBA" id="ARBA00022475"/>
    </source>
</evidence>
<evidence type="ECO:0000256" key="4">
    <source>
        <dbReference type="ARBA" id="ARBA00022989"/>
    </source>
</evidence>
<dbReference type="Pfam" id="PF09678">
    <property type="entry name" value="Caa3_CtaG"/>
    <property type="match status" value="1"/>
</dbReference>
<keyword evidence="2" id="KW-1003">Cell membrane</keyword>
<proteinExistence type="predicted"/>
<dbReference type="Pfam" id="PF05425">
    <property type="entry name" value="CopD"/>
    <property type="match status" value="1"/>
</dbReference>
<dbReference type="EMBL" id="JACHVS010000001">
    <property type="protein sequence ID" value="MBB2994324.1"/>
    <property type="molecule type" value="Genomic_DNA"/>
</dbReference>
<feature type="transmembrane region" description="Helical" evidence="6">
    <location>
        <begin position="21"/>
        <end position="45"/>
    </location>
</feature>